<comment type="subcellular location">
    <subcellularLocation>
        <location evidence="1 7">Cell membrane</location>
        <topology evidence="1 7">Multi-pass membrane protein</topology>
    </subcellularLocation>
</comment>
<dbReference type="STRING" id="280332.CQ12_29925"/>
<evidence type="ECO:0000313" key="10">
    <source>
        <dbReference type="Proteomes" id="UP000050863"/>
    </source>
</evidence>
<comment type="similarity">
    <text evidence="7">Belongs to the binding-protein-dependent transport system permease family.</text>
</comment>
<keyword evidence="6 7" id="KW-0472">Membrane</keyword>
<keyword evidence="5 7" id="KW-1133">Transmembrane helix</keyword>
<feature type="transmembrane region" description="Helical" evidence="7">
    <location>
        <begin position="29"/>
        <end position="51"/>
    </location>
</feature>
<feature type="transmembrane region" description="Helical" evidence="7">
    <location>
        <begin position="260"/>
        <end position="281"/>
    </location>
</feature>
<dbReference type="EMBL" id="LLXZ01000011">
    <property type="protein sequence ID" value="KRR14786.1"/>
    <property type="molecule type" value="Genomic_DNA"/>
</dbReference>
<feature type="transmembrane region" description="Helical" evidence="7">
    <location>
        <begin position="138"/>
        <end position="161"/>
    </location>
</feature>
<dbReference type="Gene3D" id="1.10.3720.10">
    <property type="entry name" value="MetI-like"/>
    <property type="match status" value="1"/>
</dbReference>
<evidence type="ECO:0000313" key="9">
    <source>
        <dbReference type="EMBL" id="KRR14786.1"/>
    </source>
</evidence>
<dbReference type="InterPro" id="IPR025966">
    <property type="entry name" value="OppC_N"/>
</dbReference>
<dbReference type="Pfam" id="PF00528">
    <property type="entry name" value="BPD_transp_1"/>
    <property type="match status" value="1"/>
</dbReference>
<dbReference type="InterPro" id="IPR000515">
    <property type="entry name" value="MetI-like"/>
</dbReference>
<dbReference type="GO" id="GO:0055085">
    <property type="term" value="P:transmembrane transport"/>
    <property type="evidence" value="ECO:0007669"/>
    <property type="project" value="InterPro"/>
</dbReference>
<dbReference type="Proteomes" id="UP000050863">
    <property type="component" value="Unassembled WGS sequence"/>
</dbReference>
<dbReference type="AlphaFoldDB" id="A0A0R3M3A8"/>
<dbReference type="InterPro" id="IPR035906">
    <property type="entry name" value="MetI-like_sf"/>
</dbReference>
<reference evidence="9 10" key="1">
    <citation type="submission" date="2014-03" db="EMBL/GenBank/DDBJ databases">
        <title>Bradyrhizobium valentinum sp. nov., isolated from effective nodules of Lupinus mariae-josephae, a lupine endemic of basic-lime soils in Eastern Spain.</title>
        <authorList>
            <person name="Duran D."/>
            <person name="Rey L."/>
            <person name="Navarro A."/>
            <person name="Busquets A."/>
            <person name="Imperial J."/>
            <person name="Ruiz-Argueso T."/>
        </authorList>
    </citation>
    <scope>NUCLEOTIDE SEQUENCE [LARGE SCALE GENOMIC DNA]</scope>
    <source>
        <strain evidence="9 10">PAC68</strain>
    </source>
</reference>
<evidence type="ECO:0000256" key="7">
    <source>
        <dbReference type="RuleBase" id="RU363032"/>
    </source>
</evidence>
<evidence type="ECO:0000256" key="3">
    <source>
        <dbReference type="ARBA" id="ARBA00022475"/>
    </source>
</evidence>
<feature type="transmembrane region" description="Helical" evidence="7">
    <location>
        <begin position="94"/>
        <end position="118"/>
    </location>
</feature>
<dbReference type="RefSeq" id="WP_057833749.1">
    <property type="nucleotide sequence ID" value="NZ_LLXZ01000011.1"/>
</dbReference>
<dbReference type="PANTHER" id="PTHR43386">
    <property type="entry name" value="OLIGOPEPTIDE TRANSPORT SYSTEM PERMEASE PROTEIN APPC"/>
    <property type="match status" value="1"/>
</dbReference>
<keyword evidence="4 7" id="KW-0812">Transmembrane</keyword>
<organism evidence="9 10">
    <name type="scientific">Bradyrhizobium jicamae</name>
    <dbReference type="NCBI Taxonomy" id="280332"/>
    <lineage>
        <taxon>Bacteria</taxon>
        <taxon>Pseudomonadati</taxon>
        <taxon>Pseudomonadota</taxon>
        <taxon>Alphaproteobacteria</taxon>
        <taxon>Hyphomicrobiales</taxon>
        <taxon>Nitrobacteraceae</taxon>
        <taxon>Bradyrhizobium</taxon>
    </lineage>
</organism>
<feature type="transmembrane region" description="Helical" evidence="7">
    <location>
        <begin position="207"/>
        <end position="231"/>
    </location>
</feature>
<keyword evidence="2 7" id="KW-0813">Transport</keyword>
<dbReference type="SUPFAM" id="SSF161098">
    <property type="entry name" value="MetI-like"/>
    <property type="match status" value="1"/>
</dbReference>
<sequence>MAIETLPEPSIPVTTPFRPKLGFLTATPIIATASICLGLIILMAILAPLLAPHDPQLLLPAQRLKPASATFLLGTDAYGRDVLSRIIYGARISLLIGLGAAVFSIGIGLLIGLVSGFFRWVDAVMMRVMDGLMAIPSILLAIAVVSLSGASLTTVLVAITIPEIPRVARLVRSVVLSAREEPYVEAAISVGTSLPKIMWRHLMPNTVAPLIVQGTYVCASAILTEAILSFLGAGISPETPTWGNIMAEGRAYFQVKPSLIFWPGLLLSIAILSINLIGDAARDALDPRMKQREAGK</sequence>
<protein>
    <submittedName>
        <fullName evidence="9">Peptide ABC transporter permease</fullName>
    </submittedName>
</protein>
<evidence type="ECO:0000256" key="6">
    <source>
        <dbReference type="ARBA" id="ARBA00023136"/>
    </source>
</evidence>
<evidence type="ECO:0000256" key="5">
    <source>
        <dbReference type="ARBA" id="ARBA00022989"/>
    </source>
</evidence>
<dbReference type="PROSITE" id="PS50928">
    <property type="entry name" value="ABC_TM1"/>
    <property type="match status" value="1"/>
</dbReference>
<dbReference type="InterPro" id="IPR050366">
    <property type="entry name" value="BP-dependent_transpt_permease"/>
</dbReference>
<evidence type="ECO:0000256" key="1">
    <source>
        <dbReference type="ARBA" id="ARBA00004651"/>
    </source>
</evidence>
<name>A0A0R3M3A8_9BRAD</name>
<feature type="domain" description="ABC transmembrane type-1" evidence="8">
    <location>
        <begin position="90"/>
        <end position="278"/>
    </location>
</feature>
<dbReference type="OrthoDB" id="9805884at2"/>
<accession>A0A0R3M3A8</accession>
<gene>
    <name evidence="9" type="ORF">CQ12_29925</name>
</gene>
<dbReference type="CDD" id="cd06261">
    <property type="entry name" value="TM_PBP2"/>
    <property type="match status" value="1"/>
</dbReference>
<proteinExistence type="inferred from homology"/>
<evidence type="ECO:0000256" key="2">
    <source>
        <dbReference type="ARBA" id="ARBA00022448"/>
    </source>
</evidence>
<evidence type="ECO:0000259" key="8">
    <source>
        <dbReference type="PROSITE" id="PS50928"/>
    </source>
</evidence>
<keyword evidence="10" id="KW-1185">Reference proteome</keyword>
<keyword evidence="3" id="KW-1003">Cell membrane</keyword>
<dbReference type="Pfam" id="PF12911">
    <property type="entry name" value="OppC_N"/>
    <property type="match status" value="1"/>
</dbReference>
<dbReference type="GO" id="GO:0005886">
    <property type="term" value="C:plasma membrane"/>
    <property type="evidence" value="ECO:0007669"/>
    <property type="project" value="UniProtKB-SubCell"/>
</dbReference>
<dbReference type="PANTHER" id="PTHR43386:SF6">
    <property type="entry name" value="ABC TRANSPORTER PERMEASE PROTEIN"/>
    <property type="match status" value="1"/>
</dbReference>
<evidence type="ECO:0000256" key="4">
    <source>
        <dbReference type="ARBA" id="ARBA00022692"/>
    </source>
</evidence>
<comment type="caution">
    <text evidence="9">The sequence shown here is derived from an EMBL/GenBank/DDBJ whole genome shotgun (WGS) entry which is preliminary data.</text>
</comment>